<keyword evidence="3" id="KW-1185">Reference proteome</keyword>
<dbReference type="PANTHER" id="PTHR30272:SF1">
    <property type="entry name" value="3-HYDROXYACYL-[ACYL-CARRIER-PROTEIN] DEHYDRATASE"/>
    <property type="match status" value="1"/>
</dbReference>
<evidence type="ECO:0000313" key="3">
    <source>
        <dbReference type="Proteomes" id="UP001179363"/>
    </source>
</evidence>
<dbReference type="Pfam" id="PF07977">
    <property type="entry name" value="FabA"/>
    <property type="match status" value="1"/>
</dbReference>
<dbReference type="PANTHER" id="PTHR30272">
    <property type="entry name" value="3-HYDROXYACYL-[ACYL-CARRIER-PROTEIN] DEHYDRATASE"/>
    <property type="match status" value="1"/>
</dbReference>
<dbReference type="RefSeq" id="WP_236133741.1">
    <property type="nucleotide sequence ID" value="NZ_JAKGTH010000008.1"/>
</dbReference>
<organism evidence="2 3">
    <name type="scientific">Gillisia lutea</name>
    <dbReference type="NCBI Taxonomy" id="2909668"/>
    <lineage>
        <taxon>Bacteria</taxon>
        <taxon>Pseudomonadati</taxon>
        <taxon>Bacteroidota</taxon>
        <taxon>Flavobacteriia</taxon>
        <taxon>Flavobacteriales</taxon>
        <taxon>Flavobacteriaceae</taxon>
        <taxon>Gillisia</taxon>
    </lineage>
</organism>
<evidence type="ECO:0000256" key="1">
    <source>
        <dbReference type="ARBA" id="ARBA00023239"/>
    </source>
</evidence>
<evidence type="ECO:0000313" key="2">
    <source>
        <dbReference type="EMBL" id="MCF4101588.1"/>
    </source>
</evidence>
<reference evidence="2" key="1">
    <citation type="submission" date="2022-01" db="EMBL/GenBank/DDBJ databases">
        <title>Gillisia lutea sp. nov., isolated from marine plastic residues from the Malvarosa beach (Valencia, Spain).</title>
        <authorList>
            <person name="Vidal-Verdu A."/>
            <person name="Molina-Menor E."/>
            <person name="Satari L."/>
            <person name="Pascual J."/>
            <person name="Pereto J."/>
            <person name="Porcar M."/>
        </authorList>
    </citation>
    <scope>NUCLEOTIDE SEQUENCE</scope>
    <source>
        <strain evidence="2">M10.2A</strain>
    </source>
</reference>
<proteinExistence type="predicted"/>
<dbReference type="Gene3D" id="3.10.129.10">
    <property type="entry name" value="Hotdog Thioesterase"/>
    <property type="match status" value="1"/>
</dbReference>
<comment type="caution">
    <text evidence="2">The sequence shown here is derived from an EMBL/GenBank/DDBJ whole genome shotgun (WGS) entry which is preliminary data.</text>
</comment>
<dbReference type="EMBL" id="JAKGTH010000008">
    <property type="protein sequence ID" value="MCF4101588.1"/>
    <property type="molecule type" value="Genomic_DNA"/>
</dbReference>
<accession>A0ABS9EFE0</accession>
<dbReference type="Proteomes" id="UP001179363">
    <property type="component" value="Unassembled WGS sequence"/>
</dbReference>
<dbReference type="InterPro" id="IPR029069">
    <property type="entry name" value="HotDog_dom_sf"/>
</dbReference>
<dbReference type="InterPro" id="IPR013114">
    <property type="entry name" value="FabA_FabZ"/>
</dbReference>
<name>A0ABS9EFE0_9FLAO</name>
<dbReference type="SUPFAM" id="SSF54637">
    <property type="entry name" value="Thioesterase/thiol ester dehydrase-isomerase"/>
    <property type="match status" value="1"/>
</dbReference>
<gene>
    <name evidence="2" type="ORF">L1I30_07915</name>
</gene>
<sequence>MLDYGIDHPGKWGRTFKIIFVNFQEILSRLPYSEPFLFVDSIEYLDENSVIGHYCFPEKAYYYKGHFKNKPITPGVLLTECMAQIGVVCLGINLLGIKNDETPAIAMTSTEIDFFLAVQPGETVKVVSHKLYFRFNKLKCKVEMYNRDENLIARGNISGMLKDN</sequence>
<protein>
    <submittedName>
        <fullName evidence="2">Hydroxymyristoyl-ACP dehydratase</fullName>
    </submittedName>
</protein>
<keyword evidence="1" id="KW-0456">Lyase</keyword>